<evidence type="ECO:0000313" key="9">
    <source>
        <dbReference type="EMBL" id="KJB09060.1"/>
    </source>
</evidence>
<evidence type="ECO:0008006" key="11">
    <source>
        <dbReference type="Google" id="ProtNLM"/>
    </source>
</evidence>
<dbReference type="GO" id="GO:0016020">
    <property type="term" value="C:membrane"/>
    <property type="evidence" value="ECO:0007669"/>
    <property type="project" value="UniProtKB-SubCell"/>
</dbReference>
<accession>A0A0D2QPF1</accession>
<dbReference type="GO" id="GO:0008610">
    <property type="term" value="P:lipid biosynthetic process"/>
    <property type="evidence" value="ECO:0007669"/>
    <property type="project" value="InterPro"/>
</dbReference>
<evidence type="ECO:0000256" key="6">
    <source>
        <dbReference type="SAM" id="Phobius"/>
    </source>
</evidence>
<dbReference type="InterPro" id="IPR050307">
    <property type="entry name" value="Sterol_Desaturase_Related"/>
</dbReference>
<dbReference type="Pfam" id="PF04116">
    <property type="entry name" value="FA_hydroxylase"/>
    <property type="match status" value="1"/>
</dbReference>
<feature type="transmembrane region" description="Helical" evidence="6">
    <location>
        <begin position="167"/>
        <end position="186"/>
    </location>
</feature>
<feature type="transmembrane region" description="Helical" evidence="6">
    <location>
        <begin position="59"/>
        <end position="78"/>
    </location>
</feature>
<dbReference type="PANTHER" id="PTHR11863">
    <property type="entry name" value="STEROL DESATURASE"/>
    <property type="match status" value="1"/>
</dbReference>
<feature type="domain" description="Very-long-chain aldehyde decarbonylase CER1-like C-terminal" evidence="8">
    <location>
        <begin position="492"/>
        <end position="654"/>
    </location>
</feature>
<dbReference type="Proteomes" id="UP000032304">
    <property type="component" value="Chromosome 1"/>
</dbReference>
<protein>
    <recommendedName>
        <fullName evidence="11">Fatty acid hydroxylase domain-containing protein</fullName>
    </recommendedName>
</protein>
<evidence type="ECO:0000256" key="4">
    <source>
        <dbReference type="ARBA" id="ARBA00022989"/>
    </source>
</evidence>
<gene>
    <name evidence="9" type="ORF">B456_001G122000</name>
</gene>
<keyword evidence="5 6" id="KW-0472">Membrane</keyword>
<name>A0A0D2QPF1_GOSRA</name>
<keyword evidence="3 6" id="KW-0812">Transmembrane</keyword>
<dbReference type="Gramene" id="KJB09060">
    <property type="protein sequence ID" value="KJB09060"/>
    <property type="gene ID" value="B456_001G122000"/>
</dbReference>
<evidence type="ECO:0000256" key="1">
    <source>
        <dbReference type="ARBA" id="ARBA00004141"/>
    </source>
</evidence>
<dbReference type="Pfam" id="PF12076">
    <property type="entry name" value="CER1-like_C"/>
    <property type="match status" value="1"/>
</dbReference>
<organism evidence="9 10">
    <name type="scientific">Gossypium raimondii</name>
    <name type="common">Peruvian cotton</name>
    <name type="synonym">Gossypium klotzschianum subsp. raimondii</name>
    <dbReference type="NCBI Taxonomy" id="29730"/>
    <lineage>
        <taxon>Eukaryota</taxon>
        <taxon>Viridiplantae</taxon>
        <taxon>Streptophyta</taxon>
        <taxon>Embryophyta</taxon>
        <taxon>Tracheophyta</taxon>
        <taxon>Spermatophyta</taxon>
        <taxon>Magnoliopsida</taxon>
        <taxon>eudicotyledons</taxon>
        <taxon>Gunneridae</taxon>
        <taxon>Pentapetalae</taxon>
        <taxon>rosids</taxon>
        <taxon>malvids</taxon>
        <taxon>Malvales</taxon>
        <taxon>Malvaceae</taxon>
        <taxon>Malvoideae</taxon>
        <taxon>Gossypium</taxon>
    </lineage>
</organism>
<feature type="transmembrane region" description="Helical" evidence="6">
    <location>
        <begin position="85"/>
        <end position="105"/>
    </location>
</feature>
<keyword evidence="10" id="KW-1185">Reference proteome</keyword>
<evidence type="ECO:0000259" key="7">
    <source>
        <dbReference type="Pfam" id="PF04116"/>
    </source>
</evidence>
<feature type="transmembrane region" description="Helical" evidence="6">
    <location>
        <begin position="366"/>
        <end position="390"/>
    </location>
</feature>
<keyword evidence="4 6" id="KW-1133">Transmembrane helix</keyword>
<reference evidence="9 10" key="1">
    <citation type="journal article" date="2012" name="Nature">
        <title>Repeated polyploidization of Gossypium genomes and the evolution of spinnable cotton fibres.</title>
        <authorList>
            <person name="Paterson A.H."/>
            <person name="Wendel J.F."/>
            <person name="Gundlach H."/>
            <person name="Guo H."/>
            <person name="Jenkins J."/>
            <person name="Jin D."/>
            <person name="Llewellyn D."/>
            <person name="Showmaker K.C."/>
            <person name="Shu S."/>
            <person name="Udall J."/>
            <person name="Yoo M.J."/>
            <person name="Byers R."/>
            <person name="Chen W."/>
            <person name="Doron-Faigenboim A."/>
            <person name="Duke M.V."/>
            <person name="Gong L."/>
            <person name="Grimwood J."/>
            <person name="Grover C."/>
            <person name="Grupp K."/>
            <person name="Hu G."/>
            <person name="Lee T.H."/>
            <person name="Li J."/>
            <person name="Lin L."/>
            <person name="Liu T."/>
            <person name="Marler B.S."/>
            <person name="Page J.T."/>
            <person name="Roberts A.W."/>
            <person name="Romanel E."/>
            <person name="Sanders W.S."/>
            <person name="Szadkowski E."/>
            <person name="Tan X."/>
            <person name="Tang H."/>
            <person name="Xu C."/>
            <person name="Wang J."/>
            <person name="Wang Z."/>
            <person name="Zhang D."/>
            <person name="Zhang L."/>
            <person name="Ashrafi H."/>
            <person name="Bedon F."/>
            <person name="Bowers J.E."/>
            <person name="Brubaker C.L."/>
            <person name="Chee P.W."/>
            <person name="Das S."/>
            <person name="Gingle A.R."/>
            <person name="Haigler C.H."/>
            <person name="Harker D."/>
            <person name="Hoffmann L.V."/>
            <person name="Hovav R."/>
            <person name="Jones D.C."/>
            <person name="Lemke C."/>
            <person name="Mansoor S."/>
            <person name="ur Rahman M."/>
            <person name="Rainville L.N."/>
            <person name="Rambani A."/>
            <person name="Reddy U.K."/>
            <person name="Rong J.K."/>
            <person name="Saranga Y."/>
            <person name="Scheffler B.E."/>
            <person name="Scheffler J.A."/>
            <person name="Stelly D.M."/>
            <person name="Triplett B.A."/>
            <person name="Van Deynze A."/>
            <person name="Vaslin M.F."/>
            <person name="Waghmare V.N."/>
            <person name="Walford S.A."/>
            <person name="Wright R.J."/>
            <person name="Zaki E.A."/>
            <person name="Zhang T."/>
            <person name="Dennis E.S."/>
            <person name="Mayer K.F."/>
            <person name="Peterson D.G."/>
            <person name="Rokhsar D.S."/>
            <person name="Wang X."/>
            <person name="Schmutz J."/>
        </authorList>
    </citation>
    <scope>NUCLEOTIDE SEQUENCE [LARGE SCALE GENOMIC DNA]</scope>
</reference>
<dbReference type="STRING" id="29730.A0A0D2QPF1"/>
<dbReference type="GO" id="GO:0005506">
    <property type="term" value="F:iron ion binding"/>
    <property type="evidence" value="ECO:0007669"/>
    <property type="project" value="InterPro"/>
</dbReference>
<evidence type="ECO:0000256" key="2">
    <source>
        <dbReference type="ARBA" id="ARBA00009324"/>
    </source>
</evidence>
<dbReference type="InterPro" id="IPR006694">
    <property type="entry name" value="Fatty_acid_hydroxylase"/>
</dbReference>
<dbReference type="GO" id="GO:0016491">
    <property type="term" value="F:oxidoreductase activity"/>
    <property type="evidence" value="ECO:0007669"/>
    <property type="project" value="InterPro"/>
</dbReference>
<dbReference type="InterPro" id="IPR021940">
    <property type="entry name" value="CER1-like_C"/>
</dbReference>
<sequence>MYECLKAISEFFEFGYIYTYKGIDILVELQKGIRKEWWSNMASKPGILSDWPWKSMGNFKYALVVPGAIYSTYSFIMCKDENERNWFMFLVLPFLVFRLIHYQLWISYSRYRTAKGNNRILDKSIDFDQVDRERSWDDQIILNGILFYGAGIVLKDQFNMPFFKADGTLIILLLHWGPAEFLYYWLHRALHHHYLYARYHSHHHSSIVTEPNTSFVHPMAEVLAYYGLLLIPTLLSVYIGKANIVGVFTYVTVIDFLNNMGHCNFEFIPQWFYTIFPPLKYIVYNPSFHSLHHTQFRTNYTLFCPLYDYVYGTVDKSTDSVYENALKREAESPDVVHLSHLTTPDSIYHLPLGFPSLSSKPQVSKWYLLFMWPVTVWSMLLTWVLGHAFISERSAFKKLKLQAWVVPKYNMQYSSKWQRETISKLIEQAIRDADKKGAKGLSLGLLNQHEVFSRNVELYMKRNPQLKIKVVDGSSLAAAIVLNSIPKETTQVLLRGRVSKDVYVLVQALCQKGIKVLTVQEDEYKKLLKFDNKLQSNLFLSERYDTKVWLVGDGLTDKEQFKAPKGTIFIPFSIFPPKKVRKDCYYHTTPAMVAPASVENLHSCEDWLPRRAMSASRVAGIIHASEGFDVNECGGTIFSVDKVWEASLENGFRPLPIST</sequence>
<evidence type="ECO:0000256" key="3">
    <source>
        <dbReference type="ARBA" id="ARBA00022692"/>
    </source>
</evidence>
<evidence type="ECO:0000313" key="10">
    <source>
        <dbReference type="Proteomes" id="UP000032304"/>
    </source>
</evidence>
<evidence type="ECO:0000256" key="5">
    <source>
        <dbReference type="ARBA" id="ARBA00023136"/>
    </source>
</evidence>
<comment type="subcellular location">
    <subcellularLocation>
        <location evidence="1">Membrane</location>
        <topology evidence="1">Multi-pass membrane protein</topology>
    </subcellularLocation>
</comment>
<feature type="transmembrane region" description="Helical" evidence="6">
    <location>
        <begin position="223"/>
        <end position="240"/>
    </location>
</feature>
<feature type="domain" description="Fatty acid hydroxylase" evidence="7">
    <location>
        <begin position="174"/>
        <end position="313"/>
    </location>
</feature>
<comment type="similarity">
    <text evidence="2">Belongs to the sterol desaturase family.</text>
</comment>
<dbReference type="AlphaFoldDB" id="A0A0D2QPF1"/>
<dbReference type="OMA" id="VCENWLP"/>
<dbReference type="eggNOG" id="ENOG502QR3T">
    <property type="taxonomic scope" value="Eukaryota"/>
</dbReference>
<evidence type="ECO:0000259" key="8">
    <source>
        <dbReference type="Pfam" id="PF12076"/>
    </source>
</evidence>
<proteinExistence type="inferred from homology"/>
<dbReference type="EMBL" id="CM001740">
    <property type="protein sequence ID" value="KJB09060.1"/>
    <property type="molecule type" value="Genomic_DNA"/>
</dbReference>